<dbReference type="Pfam" id="PF13489">
    <property type="entry name" value="Methyltransf_23"/>
    <property type="match status" value="1"/>
</dbReference>
<sequence length="464" mass="51650">MIDRESVRSNAKYLRQVRPVDPDEIADYIDGRPHPAAVRRVLREEAYDLGLFERADGTFVPAAAEPVPATDWAPTRLPDRHVETVEELLVARYGANWHRGETGDRLREVIRRLKDDYYRGNPVEYDDEVALGYALYHLPDYYAAVGYPLDDLVERSLLPRRLRVLDVGAGVGGPALGLFEYLPDDAVVDYHAVEPSAAADVLDSLLDGTRRNVRPTIHRDRVEDFGFGDAPYDLILAANVLSELDDPVAAVDRCLDALADDGTLVALSPADLETSTGLRQVERTVAADRDVSVYAPTLRLWPGATPSDRGWSFDERPPVEAPHPQRRLDDAGTDPGTFTNETVKFSYTLFRPDGQRRVGVRADAARHARMADMERHVTERIDLLAVKLSRNLADEGNPLFKIGDGSERLEHYAVLTRESGLNRTLREADYGAVIRFENALALWNDDEGAYNLVVDGEAVVDLVA</sequence>
<feature type="region of interest" description="Disordered" evidence="1">
    <location>
        <begin position="306"/>
        <end position="335"/>
    </location>
</feature>
<comment type="caution">
    <text evidence="4">The sequence shown here is derived from an EMBL/GenBank/DDBJ whole genome shotgun (WGS) entry which is preliminary data.</text>
</comment>
<dbReference type="AlphaFoldDB" id="A0ABD6D301"/>
<dbReference type="Pfam" id="PF26487">
    <property type="entry name" value="DUF8157_C"/>
    <property type="match status" value="1"/>
</dbReference>
<dbReference type="InterPro" id="IPR058470">
    <property type="entry name" value="DUF8157_N"/>
</dbReference>
<dbReference type="Proteomes" id="UP001597075">
    <property type="component" value="Unassembled WGS sequence"/>
</dbReference>
<accession>A0ABD6D301</accession>
<dbReference type="SUPFAM" id="SSF53335">
    <property type="entry name" value="S-adenosyl-L-methionine-dependent methyltransferases"/>
    <property type="match status" value="1"/>
</dbReference>
<dbReference type="RefSeq" id="WP_256404957.1">
    <property type="nucleotide sequence ID" value="NZ_CP187151.1"/>
</dbReference>
<feature type="domain" description="DUF8157" evidence="2">
    <location>
        <begin position="4"/>
        <end position="55"/>
    </location>
</feature>
<evidence type="ECO:0000256" key="1">
    <source>
        <dbReference type="SAM" id="MobiDB-lite"/>
    </source>
</evidence>
<dbReference type="InterPro" id="IPR058959">
    <property type="entry name" value="DUF8157_C"/>
</dbReference>
<dbReference type="InterPro" id="IPR029063">
    <property type="entry name" value="SAM-dependent_MTases_sf"/>
</dbReference>
<proteinExistence type="predicted"/>
<dbReference type="Gene3D" id="3.40.50.150">
    <property type="entry name" value="Vaccinia Virus protein VP39"/>
    <property type="match status" value="1"/>
</dbReference>
<evidence type="ECO:0000313" key="5">
    <source>
        <dbReference type="Proteomes" id="UP001597075"/>
    </source>
</evidence>
<feature type="domain" description="DUF8157" evidence="3">
    <location>
        <begin position="371"/>
        <end position="462"/>
    </location>
</feature>
<protein>
    <submittedName>
        <fullName evidence="4">Small ribosomal subunit Rsm22 family protein</fullName>
    </submittedName>
</protein>
<dbReference type="CDD" id="cd02440">
    <property type="entry name" value="AdoMet_MTases"/>
    <property type="match status" value="1"/>
</dbReference>
<gene>
    <name evidence="4" type="ORF">ACFSBJ_13375</name>
</gene>
<evidence type="ECO:0000313" key="4">
    <source>
        <dbReference type="EMBL" id="MFD1634716.1"/>
    </source>
</evidence>
<reference evidence="4 5" key="1">
    <citation type="journal article" date="2019" name="Int. J. Syst. Evol. Microbiol.">
        <title>The Global Catalogue of Microorganisms (GCM) 10K type strain sequencing project: providing services to taxonomists for standard genome sequencing and annotation.</title>
        <authorList>
            <consortium name="The Broad Institute Genomics Platform"/>
            <consortium name="The Broad Institute Genome Sequencing Center for Infectious Disease"/>
            <person name="Wu L."/>
            <person name="Ma J."/>
        </authorList>
    </citation>
    <scope>NUCLEOTIDE SEQUENCE [LARGE SCALE GENOMIC DNA]</scope>
    <source>
        <strain evidence="4 5">CGMCC 1.10594</strain>
    </source>
</reference>
<keyword evidence="5" id="KW-1185">Reference proteome</keyword>
<organism evidence="4 5">
    <name type="scientific">Haloplanus ruber</name>
    <dbReference type="NCBI Taxonomy" id="869892"/>
    <lineage>
        <taxon>Archaea</taxon>
        <taxon>Methanobacteriati</taxon>
        <taxon>Methanobacteriota</taxon>
        <taxon>Stenosarchaea group</taxon>
        <taxon>Halobacteria</taxon>
        <taxon>Halobacteriales</taxon>
        <taxon>Haloferacaceae</taxon>
        <taxon>Haloplanus</taxon>
    </lineage>
</organism>
<dbReference type="Pfam" id="PF26486">
    <property type="entry name" value="DUF8157"/>
    <property type="match status" value="1"/>
</dbReference>
<evidence type="ECO:0000259" key="3">
    <source>
        <dbReference type="Pfam" id="PF26487"/>
    </source>
</evidence>
<evidence type="ECO:0000259" key="2">
    <source>
        <dbReference type="Pfam" id="PF26486"/>
    </source>
</evidence>
<dbReference type="EMBL" id="JBHUDL010000010">
    <property type="protein sequence ID" value="MFD1634716.1"/>
    <property type="molecule type" value="Genomic_DNA"/>
</dbReference>
<name>A0ABD6D301_9EURY</name>